<evidence type="ECO:0000313" key="4">
    <source>
        <dbReference type="Proteomes" id="UP000041254"/>
    </source>
</evidence>
<keyword evidence="4" id="KW-1185">Reference proteome</keyword>
<reference evidence="3 4" key="1">
    <citation type="submission" date="2014-11" db="EMBL/GenBank/DDBJ databases">
        <authorList>
            <person name="Zhu J."/>
            <person name="Qi W."/>
            <person name="Song R."/>
        </authorList>
    </citation>
    <scope>NUCLEOTIDE SEQUENCE [LARGE SCALE GENOMIC DNA]</scope>
</reference>
<evidence type="ECO:0000313" key="3">
    <source>
        <dbReference type="EMBL" id="CEL95892.1"/>
    </source>
</evidence>
<proteinExistence type="inferred from homology"/>
<gene>
    <name evidence="3" type="ORF">Vbra_1158</name>
</gene>
<feature type="signal peptide" evidence="2">
    <location>
        <begin position="1"/>
        <end position="16"/>
    </location>
</feature>
<dbReference type="Gene3D" id="3.20.80.10">
    <property type="entry name" value="Regulatory factor, effector binding domain"/>
    <property type="match status" value="1"/>
</dbReference>
<dbReference type="Pfam" id="PF04832">
    <property type="entry name" value="SOUL"/>
    <property type="match status" value="1"/>
</dbReference>
<dbReference type="EMBL" id="CDMY01000240">
    <property type="protein sequence ID" value="CEL95892.1"/>
    <property type="molecule type" value="Genomic_DNA"/>
</dbReference>
<accession>A0A0G4EI25</accession>
<dbReference type="AlphaFoldDB" id="A0A0G4EI25"/>
<organism evidence="3 4">
    <name type="scientific">Vitrella brassicaformis (strain CCMP3155)</name>
    <dbReference type="NCBI Taxonomy" id="1169540"/>
    <lineage>
        <taxon>Eukaryota</taxon>
        <taxon>Sar</taxon>
        <taxon>Alveolata</taxon>
        <taxon>Colpodellida</taxon>
        <taxon>Vitrellaceae</taxon>
        <taxon>Vitrella</taxon>
    </lineage>
</organism>
<evidence type="ECO:0000256" key="2">
    <source>
        <dbReference type="SAM" id="SignalP"/>
    </source>
</evidence>
<dbReference type="VEuPathDB" id="CryptoDB:Vbra_1158"/>
<dbReference type="InParanoid" id="A0A0G4EI25"/>
<feature type="chain" id="PRO_5005187153" description="Heme-binding protein 2" evidence="2">
    <location>
        <begin position="17"/>
        <end position="216"/>
    </location>
</feature>
<evidence type="ECO:0008006" key="5">
    <source>
        <dbReference type="Google" id="ProtNLM"/>
    </source>
</evidence>
<sequence>MKVLVPLLLLVGAAMGEWEKPWFCHDIDCPEFEIQTSDEKTNYEERTYGPTMWVSTKIQTTDWNMVGATGFQRLFGYISGQNDNGTKIEMTAPVLTEVMAGPGPACGSDFVVSFYISESVANPPKPTNPDVYLQKRPPMRVAVTQYGGFTYNYEKKIVPHIETLTKDIEERGEKYSDPDAPVLYVAGYDPPFRFFNRHNEVWLRLADKVVEEEHLI</sequence>
<name>A0A0G4EI25_VITBC</name>
<dbReference type="PANTHER" id="PTHR11220">
    <property type="entry name" value="HEME-BINDING PROTEIN-RELATED"/>
    <property type="match status" value="1"/>
</dbReference>
<dbReference type="PhylomeDB" id="A0A0G4EI25"/>
<dbReference type="FunFam" id="3.20.80.10:FF:000002">
    <property type="entry name" value="Heme-binding protein 2"/>
    <property type="match status" value="1"/>
</dbReference>
<dbReference type="OMA" id="YEIRTYH"/>
<dbReference type="SUPFAM" id="SSF55136">
    <property type="entry name" value="Probable bacterial effector-binding domain"/>
    <property type="match status" value="1"/>
</dbReference>
<dbReference type="InterPro" id="IPR006917">
    <property type="entry name" value="SOUL_heme-bd"/>
</dbReference>
<dbReference type="InterPro" id="IPR011256">
    <property type="entry name" value="Reg_factor_effector_dom_sf"/>
</dbReference>
<protein>
    <recommendedName>
        <fullName evidence="5">Heme-binding protein 2</fullName>
    </recommendedName>
</protein>
<dbReference type="Proteomes" id="UP000041254">
    <property type="component" value="Unassembled WGS sequence"/>
</dbReference>
<comment type="similarity">
    <text evidence="1">Belongs to the HEBP family.</text>
</comment>
<keyword evidence="2" id="KW-0732">Signal</keyword>
<evidence type="ECO:0000256" key="1">
    <source>
        <dbReference type="ARBA" id="ARBA00009817"/>
    </source>
</evidence>
<dbReference type="OrthoDB" id="6424451at2759"/>
<dbReference type="PANTHER" id="PTHR11220:SF1">
    <property type="entry name" value="HEME-BINDING PROTEIN 2"/>
    <property type="match status" value="1"/>
</dbReference>